<organism evidence="2 3">
    <name type="scientific">Sutcliffiella rhizosphaerae</name>
    <dbReference type="NCBI Taxonomy" id="2880967"/>
    <lineage>
        <taxon>Bacteria</taxon>
        <taxon>Bacillati</taxon>
        <taxon>Bacillota</taxon>
        <taxon>Bacilli</taxon>
        <taxon>Bacillales</taxon>
        <taxon>Bacillaceae</taxon>
        <taxon>Sutcliffiella</taxon>
    </lineage>
</organism>
<keyword evidence="1" id="KW-0812">Transmembrane</keyword>
<dbReference type="EMBL" id="CAKJTJ010000043">
    <property type="protein sequence ID" value="CAG9623312.1"/>
    <property type="molecule type" value="Genomic_DNA"/>
</dbReference>
<accession>A0ABN8AGR5</accession>
<proteinExistence type="predicted"/>
<name>A0ABN8AGR5_9BACI</name>
<keyword evidence="1" id="KW-1133">Transmembrane helix</keyword>
<feature type="transmembrane region" description="Helical" evidence="1">
    <location>
        <begin position="30"/>
        <end position="50"/>
    </location>
</feature>
<gene>
    <name evidence="2" type="ORF">BACCIP111883_04113</name>
</gene>
<sequence>MNIMAIGLIFISTGITLLMLSLTVTMPTALMAVSLGTSFLMNMVGTGIILQKELLDRLNQRLFCKIIQDHTSSSLGNNIVS</sequence>
<evidence type="ECO:0000313" key="2">
    <source>
        <dbReference type="EMBL" id="CAG9623312.1"/>
    </source>
</evidence>
<evidence type="ECO:0000256" key="1">
    <source>
        <dbReference type="SAM" id="Phobius"/>
    </source>
</evidence>
<protein>
    <submittedName>
        <fullName evidence="2">Uncharacterized protein</fullName>
    </submittedName>
</protein>
<evidence type="ECO:0000313" key="3">
    <source>
        <dbReference type="Proteomes" id="UP000789833"/>
    </source>
</evidence>
<keyword evidence="3" id="KW-1185">Reference proteome</keyword>
<feature type="transmembrane region" description="Helical" evidence="1">
    <location>
        <begin position="5"/>
        <end position="24"/>
    </location>
</feature>
<keyword evidence="1" id="KW-0472">Membrane</keyword>
<comment type="caution">
    <text evidence="2">The sequence shown here is derived from an EMBL/GenBank/DDBJ whole genome shotgun (WGS) entry which is preliminary data.</text>
</comment>
<dbReference type="Proteomes" id="UP000789833">
    <property type="component" value="Unassembled WGS sequence"/>
</dbReference>
<reference evidence="2 3" key="1">
    <citation type="submission" date="2021-10" db="EMBL/GenBank/DDBJ databases">
        <authorList>
            <person name="Criscuolo A."/>
        </authorList>
    </citation>
    <scope>NUCLEOTIDE SEQUENCE [LARGE SCALE GENOMIC DNA]</scope>
    <source>
        <strain evidence="3">CIP 111883</strain>
    </source>
</reference>